<accession>A0A382LST2</accession>
<reference evidence="1" key="1">
    <citation type="submission" date="2018-05" db="EMBL/GenBank/DDBJ databases">
        <authorList>
            <person name="Lanie J.A."/>
            <person name="Ng W.-L."/>
            <person name="Kazmierczak K.M."/>
            <person name="Andrzejewski T.M."/>
            <person name="Davidsen T.M."/>
            <person name="Wayne K.J."/>
            <person name="Tettelin H."/>
            <person name="Glass J.I."/>
            <person name="Rusch D."/>
            <person name="Podicherti R."/>
            <person name="Tsui H.-C.T."/>
            <person name="Winkler M.E."/>
        </authorList>
    </citation>
    <scope>NUCLEOTIDE SEQUENCE</scope>
</reference>
<dbReference type="AlphaFoldDB" id="A0A382LST2"/>
<dbReference type="EMBL" id="UINC01088982">
    <property type="protein sequence ID" value="SVC39680.1"/>
    <property type="molecule type" value="Genomic_DNA"/>
</dbReference>
<name>A0A382LST2_9ZZZZ</name>
<feature type="non-terminal residue" evidence="1">
    <location>
        <position position="49"/>
    </location>
</feature>
<protein>
    <submittedName>
        <fullName evidence="1">Uncharacterized protein</fullName>
    </submittedName>
</protein>
<proteinExistence type="predicted"/>
<sequence length="49" mass="5800">MVHPAGVEPAAYGTGIRRSIQLSYGCKMWWDRKRLICSVQRFFCWFFSI</sequence>
<evidence type="ECO:0000313" key="1">
    <source>
        <dbReference type="EMBL" id="SVC39680.1"/>
    </source>
</evidence>
<organism evidence="1">
    <name type="scientific">marine metagenome</name>
    <dbReference type="NCBI Taxonomy" id="408172"/>
    <lineage>
        <taxon>unclassified sequences</taxon>
        <taxon>metagenomes</taxon>
        <taxon>ecological metagenomes</taxon>
    </lineage>
</organism>
<gene>
    <name evidence="1" type="ORF">METZ01_LOCUS292534</name>
</gene>